<dbReference type="Gene3D" id="1.25.40.390">
    <property type="match status" value="1"/>
</dbReference>
<sequence length="508" mass="57475">MKLRLAYILTAAACLCACDKIIDIYPVENNSADQFYTSEYEINQAVLGIYSRLGRNGTNTDYPTDLYYQALESRSDNLYYAVLANAQRDQADMRNFQCSDITGLNTNIYKRLYSMINDANTLLDRSPESYTRLRAEARFLRALAYFDLIRAYGPQPVLNTVVSAQEAKTLDRQPVTDAYEQIIGDLEYAAANLDDFYTGDDAGRAGSVAATVLLGEVYVNMAGYPVYDSGAYQKAVEVLTPVMDKVATRWADNFNDVFDINHENTYDIFSVQFASGNQGMGSSLPAYISSGSSTETNFPEWVYPSYTQQGQDFRVDTLLVNDMKARGDLRLEKTVAEGYWTTTEHGYTQEDTLQFYEERCIMIKYLVKDNTNNTIKAWNDYPLNCPILRPADAYLLLAEALVGVNRAGEAAQYLNKVRSRAGLDDIASPTMDDIMYERRCEFIGEGKRFFDLVRQGEDVFLDTLQEFSDHYEHVTAMGASNPSKKDMLLPIPQTVMNIHTHWDQNEGY</sequence>
<gene>
    <name evidence="8" type="ORF">IAC35_03470</name>
</gene>
<dbReference type="InterPro" id="IPR011990">
    <property type="entry name" value="TPR-like_helical_dom_sf"/>
</dbReference>
<evidence type="ECO:0000256" key="1">
    <source>
        <dbReference type="ARBA" id="ARBA00004442"/>
    </source>
</evidence>
<dbReference type="CDD" id="cd08977">
    <property type="entry name" value="SusD"/>
    <property type="match status" value="1"/>
</dbReference>
<dbReference type="SUPFAM" id="SSF48452">
    <property type="entry name" value="TPR-like"/>
    <property type="match status" value="1"/>
</dbReference>
<accession>A0A9D1KIM0</accession>
<protein>
    <submittedName>
        <fullName evidence="8">RagB/SusD family nutrient uptake outer membrane protein</fullName>
    </submittedName>
</protein>
<evidence type="ECO:0000256" key="4">
    <source>
        <dbReference type="ARBA" id="ARBA00023136"/>
    </source>
</evidence>
<evidence type="ECO:0000256" key="3">
    <source>
        <dbReference type="ARBA" id="ARBA00022729"/>
    </source>
</evidence>
<comment type="subcellular location">
    <subcellularLocation>
        <location evidence="1">Cell outer membrane</location>
    </subcellularLocation>
</comment>
<dbReference type="Pfam" id="PF07980">
    <property type="entry name" value="SusD_RagB"/>
    <property type="match status" value="1"/>
</dbReference>
<reference evidence="8" key="1">
    <citation type="submission" date="2020-10" db="EMBL/GenBank/DDBJ databases">
        <authorList>
            <person name="Gilroy R."/>
        </authorList>
    </citation>
    <scope>NUCLEOTIDE SEQUENCE</scope>
    <source>
        <strain evidence="8">ChiHecec2B26-709</strain>
    </source>
</reference>
<keyword evidence="5" id="KW-0998">Cell outer membrane</keyword>
<dbReference type="GO" id="GO:0009279">
    <property type="term" value="C:cell outer membrane"/>
    <property type="evidence" value="ECO:0007669"/>
    <property type="project" value="UniProtKB-SubCell"/>
</dbReference>
<dbReference type="AlphaFoldDB" id="A0A9D1KIM0"/>
<comment type="caution">
    <text evidence="8">The sequence shown here is derived from an EMBL/GenBank/DDBJ whole genome shotgun (WGS) entry which is preliminary data.</text>
</comment>
<keyword evidence="4" id="KW-0472">Membrane</keyword>
<evidence type="ECO:0000259" key="6">
    <source>
        <dbReference type="Pfam" id="PF07980"/>
    </source>
</evidence>
<evidence type="ECO:0000313" key="9">
    <source>
        <dbReference type="Proteomes" id="UP000886881"/>
    </source>
</evidence>
<proteinExistence type="inferred from homology"/>
<evidence type="ECO:0000256" key="5">
    <source>
        <dbReference type="ARBA" id="ARBA00023237"/>
    </source>
</evidence>
<dbReference type="EMBL" id="DVLC01000067">
    <property type="protein sequence ID" value="HIT46900.1"/>
    <property type="molecule type" value="Genomic_DNA"/>
</dbReference>
<name>A0A9D1KIM0_9BACT</name>
<dbReference type="Proteomes" id="UP000886881">
    <property type="component" value="Unassembled WGS sequence"/>
</dbReference>
<evidence type="ECO:0000259" key="7">
    <source>
        <dbReference type="Pfam" id="PF14322"/>
    </source>
</evidence>
<dbReference type="Pfam" id="PF14322">
    <property type="entry name" value="SusD-like_3"/>
    <property type="match status" value="1"/>
</dbReference>
<organism evidence="8 9">
    <name type="scientific">Candidatus Cryptobacteroides merdipullorum</name>
    <dbReference type="NCBI Taxonomy" id="2840771"/>
    <lineage>
        <taxon>Bacteria</taxon>
        <taxon>Pseudomonadati</taxon>
        <taxon>Bacteroidota</taxon>
        <taxon>Bacteroidia</taxon>
        <taxon>Bacteroidales</taxon>
        <taxon>Candidatus Cryptobacteroides</taxon>
    </lineage>
</organism>
<reference evidence="8" key="2">
    <citation type="journal article" date="2021" name="PeerJ">
        <title>Extensive microbial diversity within the chicken gut microbiome revealed by metagenomics and culture.</title>
        <authorList>
            <person name="Gilroy R."/>
            <person name="Ravi A."/>
            <person name="Getino M."/>
            <person name="Pursley I."/>
            <person name="Horton D.L."/>
            <person name="Alikhan N.F."/>
            <person name="Baker D."/>
            <person name="Gharbi K."/>
            <person name="Hall N."/>
            <person name="Watson M."/>
            <person name="Adriaenssens E.M."/>
            <person name="Foster-Nyarko E."/>
            <person name="Jarju S."/>
            <person name="Secka A."/>
            <person name="Antonio M."/>
            <person name="Oren A."/>
            <person name="Chaudhuri R.R."/>
            <person name="La Ragione R."/>
            <person name="Hildebrand F."/>
            <person name="Pallen M.J."/>
        </authorList>
    </citation>
    <scope>NUCLEOTIDE SEQUENCE</scope>
    <source>
        <strain evidence="8">ChiHecec2B26-709</strain>
    </source>
</reference>
<feature type="domain" description="RagB/SusD" evidence="6">
    <location>
        <begin position="300"/>
        <end position="508"/>
    </location>
</feature>
<dbReference type="InterPro" id="IPR033985">
    <property type="entry name" value="SusD-like_N"/>
</dbReference>
<keyword evidence="3" id="KW-0732">Signal</keyword>
<evidence type="ECO:0000313" key="8">
    <source>
        <dbReference type="EMBL" id="HIT46900.1"/>
    </source>
</evidence>
<evidence type="ECO:0000256" key="2">
    <source>
        <dbReference type="ARBA" id="ARBA00006275"/>
    </source>
</evidence>
<feature type="domain" description="SusD-like N-terminal" evidence="7">
    <location>
        <begin position="37"/>
        <end position="218"/>
    </location>
</feature>
<dbReference type="InterPro" id="IPR012944">
    <property type="entry name" value="SusD_RagB_dom"/>
</dbReference>
<comment type="similarity">
    <text evidence="2">Belongs to the SusD family.</text>
</comment>